<evidence type="ECO:0000313" key="3">
    <source>
        <dbReference type="EMBL" id="KAL1617884.1"/>
    </source>
</evidence>
<dbReference type="InterPro" id="IPR007219">
    <property type="entry name" value="XnlR_reg_dom"/>
</dbReference>
<dbReference type="Proteomes" id="UP001521116">
    <property type="component" value="Unassembled WGS sequence"/>
</dbReference>
<feature type="domain" description="Xylanolytic transcriptional activator regulatory" evidence="2">
    <location>
        <begin position="125"/>
        <end position="182"/>
    </location>
</feature>
<organism evidence="3 4">
    <name type="scientific">Neofusicoccum ribis</name>
    <dbReference type="NCBI Taxonomy" id="45134"/>
    <lineage>
        <taxon>Eukaryota</taxon>
        <taxon>Fungi</taxon>
        <taxon>Dikarya</taxon>
        <taxon>Ascomycota</taxon>
        <taxon>Pezizomycotina</taxon>
        <taxon>Dothideomycetes</taxon>
        <taxon>Dothideomycetes incertae sedis</taxon>
        <taxon>Botryosphaeriales</taxon>
        <taxon>Botryosphaeriaceae</taxon>
        <taxon>Neofusicoccum</taxon>
    </lineage>
</organism>
<evidence type="ECO:0000313" key="4">
    <source>
        <dbReference type="Proteomes" id="UP001521116"/>
    </source>
</evidence>
<name>A0ABR3SDG5_9PEZI</name>
<dbReference type="EMBL" id="JAJVDC020000221">
    <property type="protein sequence ID" value="KAL1617884.1"/>
    <property type="molecule type" value="Genomic_DNA"/>
</dbReference>
<dbReference type="Pfam" id="PF04082">
    <property type="entry name" value="Fungal_trans"/>
    <property type="match status" value="1"/>
</dbReference>
<keyword evidence="1" id="KW-0539">Nucleus</keyword>
<evidence type="ECO:0000256" key="1">
    <source>
        <dbReference type="ARBA" id="ARBA00023242"/>
    </source>
</evidence>
<keyword evidence="4" id="KW-1185">Reference proteome</keyword>
<sequence length="447" mass="50176">MHTEKGQMPRTPSLGLPDSPVNFLQFDLSADEEPFGQNDALEGGMSSTHDSYPGGLALENKYHGSAHHRLSCDKEKDFLLLTMVGVAAKLPRVPVVWSDDAEAVVGHLLDLNLNNEPEDGDAAYRCGLHQLDNHDQGSMGLIDADELEEWRHIWWFIYCLDSYSNIMASTPFLIEEESVCTALAEIPTPMARNTSECEASRFLHIGGAPLWQTAKAVVDAKGSTSNHNMHIITTALLREASSVSRLQKQSSSPCRITSPRSAWLSQHEWWNQWERSLEYVEDVVAVVHQWDTQFCTAVDPAVCFILAGALMMLHLHQHCRPNKENGEWMQTNKHLAMAKDVLMLLLRHFADSWDLPHLLISVIEEFTALVSRPLTPADTRRVLKLSPWSRFQGRDLHSPLLVALAAGENSKSTDDVDGNAHNETQFQRPHIDEWDIGIWEAIFEGPP</sequence>
<gene>
    <name evidence="3" type="ORF">SLS56_010806</name>
</gene>
<protein>
    <recommendedName>
        <fullName evidence="2">Xylanolytic transcriptional activator regulatory domain-containing protein</fullName>
    </recommendedName>
</protein>
<evidence type="ECO:0000259" key="2">
    <source>
        <dbReference type="Pfam" id="PF04082"/>
    </source>
</evidence>
<reference evidence="3 4" key="1">
    <citation type="submission" date="2024-02" db="EMBL/GenBank/DDBJ databases">
        <title>De novo assembly and annotation of 12 fungi associated with fruit tree decline syndrome in Ontario, Canada.</title>
        <authorList>
            <person name="Sulman M."/>
            <person name="Ellouze W."/>
            <person name="Ilyukhin E."/>
        </authorList>
    </citation>
    <scope>NUCLEOTIDE SEQUENCE [LARGE SCALE GENOMIC DNA]</scope>
    <source>
        <strain evidence="3 4">M1-105</strain>
    </source>
</reference>
<proteinExistence type="predicted"/>
<accession>A0ABR3SDG5</accession>
<comment type="caution">
    <text evidence="3">The sequence shown here is derived from an EMBL/GenBank/DDBJ whole genome shotgun (WGS) entry which is preliminary data.</text>
</comment>
<dbReference type="CDD" id="cd12148">
    <property type="entry name" value="fungal_TF_MHR"/>
    <property type="match status" value="1"/>
</dbReference>